<reference evidence="13 14" key="1">
    <citation type="journal article" date="2024" name="G3 (Bethesda)">
        <title>Genome assembly of Hibiscus sabdariffa L. provides insights into metabolisms of medicinal natural products.</title>
        <authorList>
            <person name="Kim T."/>
        </authorList>
    </citation>
    <scope>NUCLEOTIDE SEQUENCE [LARGE SCALE GENOMIC DNA]</scope>
    <source>
        <strain evidence="13">TK-2024</strain>
        <tissue evidence="13">Old leaves</tissue>
    </source>
</reference>
<comment type="subcellular location">
    <subcellularLocation>
        <location evidence="1">Membrane</location>
        <topology evidence="1">Single-pass type I membrane protein</topology>
    </subcellularLocation>
</comment>
<evidence type="ECO:0000256" key="6">
    <source>
        <dbReference type="ARBA" id="ARBA00022741"/>
    </source>
</evidence>
<evidence type="ECO:0000256" key="10">
    <source>
        <dbReference type="ARBA" id="ARBA00023170"/>
    </source>
</evidence>
<dbReference type="PROSITE" id="PS51450">
    <property type="entry name" value="LRR"/>
    <property type="match status" value="2"/>
</dbReference>
<evidence type="ECO:0000256" key="2">
    <source>
        <dbReference type="ARBA" id="ARBA00022614"/>
    </source>
</evidence>
<sequence>MHLWSGGVCSRSTPVPTRPLTIFPLNFHLASKQRMTMITISRQLELDTANLSWNATQEPNLCHWKGVTCNSPFNTSILSLSFRGFGLSNSSFLPMVCQIDSLQSLDFSNNYFDSIPGEFFNHCGEINGLKSLNFSKNMLSDSLPVFQKFAGLESLDLSFNLLSGGIDSELNDLSALKSLNLSSNHLNGPVPSLLGKSRVLERLDLSVNNFTGKIPSEIGECRNLITIDLSGNQINGTIPASVGNLINLEILILSSNQLSGAIPAGLLGITKLQRFSANQNMLVTLPSNITKSLKILDLSYNKIRGEIPPEFLLPSSLQTVDLSYNMLNGTIPEVMSSSLVRLRLGSNSLSGPVPATTFASLQNLMYLELENNSFTGTIPPEIGSCPKLALLNLAQNKLSGALPVDLLHLSQLQVLKLQHNMLGGEIPSQIGRLNMLSVLNISWNSLNGTIPSSISSCGNLISLNLQNNDLTGVIPDSIKNLNSLLELQLGKNKLHGRIPDMPLKLQISLNLSSNLFEGDIPKTLSELNDLEVLDLSNNKFSGSVPDFLVRLSSLSQLILSNNQLSGVLPNFSRHVMLYWTGNPELRSPAHISPESNSPVSRKNRKSIAVTIGITLASTVLAVVLVAIVFLLISRRFYKVNNEHLQLWEVLSPPRVIQGNLLTENRIHRSNIDFTKAMEAVASPANIELKTRFSTYYKAMMPSGASYYVKKLNWSDKIFQLGCHAKFEQELEVLGKLSNSNILIPLAYVLTVDGAYLFYEFAPKGTLYDILHGSFKNSLDWASRYSIAVGVAQGLAFLHGCSSSPILLLDLSSRSIVLKSLKEPQVGDIELCKVIDPSKSNGSLSTVAGSVGYIPPEYAYTMRVTIAGNVYSFGVVLLELLTGKAAVSEGTELAKWVLSNSAQPNKLDHILDFNISRTSLVVRNQMLAVLKVALACVSVSPESRPKMKSVLRMILNAR</sequence>
<dbReference type="InterPro" id="IPR011009">
    <property type="entry name" value="Kinase-like_dom_sf"/>
</dbReference>
<evidence type="ECO:0000256" key="5">
    <source>
        <dbReference type="ARBA" id="ARBA00022737"/>
    </source>
</evidence>
<keyword evidence="10" id="KW-0675">Receptor</keyword>
<keyword evidence="9 11" id="KW-0472">Membrane</keyword>
<evidence type="ECO:0000256" key="4">
    <source>
        <dbReference type="ARBA" id="ARBA00022729"/>
    </source>
</evidence>
<keyword evidence="7" id="KW-0067">ATP-binding</keyword>
<dbReference type="Gene3D" id="3.80.10.10">
    <property type="entry name" value="Ribonuclease Inhibitor"/>
    <property type="match status" value="3"/>
</dbReference>
<dbReference type="InterPro" id="IPR001611">
    <property type="entry name" value="Leu-rich_rpt"/>
</dbReference>
<dbReference type="Pfam" id="PF08263">
    <property type="entry name" value="LRRNT_2"/>
    <property type="match status" value="1"/>
</dbReference>
<dbReference type="Gene3D" id="1.10.510.10">
    <property type="entry name" value="Transferase(Phosphotransferase) domain 1"/>
    <property type="match status" value="1"/>
</dbReference>
<keyword evidence="4" id="KW-0732">Signal</keyword>
<evidence type="ECO:0000259" key="12">
    <source>
        <dbReference type="PROSITE" id="PS50011"/>
    </source>
</evidence>
<dbReference type="PROSITE" id="PS50011">
    <property type="entry name" value="PROTEIN_KINASE_DOM"/>
    <property type="match status" value="1"/>
</dbReference>
<dbReference type="Pfam" id="PF13855">
    <property type="entry name" value="LRR_8"/>
    <property type="match status" value="3"/>
</dbReference>
<keyword evidence="2" id="KW-0433">Leucine-rich repeat</keyword>
<dbReference type="InterPro" id="IPR051716">
    <property type="entry name" value="Plant_RL_S/T_kinase"/>
</dbReference>
<keyword evidence="6" id="KW-0547">Nucleotide-binding</keyword>
<protein>
    <recommendedName>
        <fullName evidence="12">Protein kinase domain-containing protein</fullName>
    </recommendedName>
</protein>
<dbReference type="InterPro" id="IPR013210">
    <property type="entry name" value="LRR_N_plant-typ"/>
</dbReference>
<evidence type="ECO:0000256" key="8">
    <source>
        <dbReference type="ARBA" id="ARBA00022989"/>
    </source>
</evidence>
<dbReference type="SMART" id="SM00369">
    <property type="entry name" value="LRR_TYP"/>
    <property type="match status" value="8"/>
</dbReference>
<dbReference type="Pfam" id="PF00560">
    <property type="entry name" value="LRR_1"/>
    <property type="match status" value="9"/>
</dbReference>
<evidence type="ECO:0000313" key="14">
    <source>
        <dbReference type="Proteomes" id="UP001472677"/>
    </source>
</evidence>
<gene>
    <name evidence="13" type="ORF">V6N12_065690</name>
</gene>
<organism evidence="13 14">
    <name type="scientific">Hibiscus sabdariffa</name>
    <name type="common">roselle</name>
    <dbReference type="NCBI Taxonomy" id="183260"/>
    <lineage>
        <taxon>Eukaryota</taxon>
        <taxon>Viridiplantae</taxon>
        <taxon>Streptophyta</taxon>
        <taxon>Embryophyta</taxon>
        <taxon>Tracheophyta</taxon>
        <taxon>Spermatophyta</taxon>
        <taxon>Magnoliopsida</taxon>
        <taxon>eudicotyledons</taxon>
        <taxon>Gunneridae</taxon>
        <taxon>Pentapetalae</taxon>
        <taxon>rosids</taxon>
        <taxon>malvids</taxon>
        <taxon>Malvales</taxon>
        <taxon>Malvaceae</taxon>
        <taxon>Malvoideae</taxon>
        <taxon>Hibiscus</taxon>
    </lineage>
</organism>
<keyword evidence="3 11" id="KW-0812">Transmembrane</keyword>
<feature type="transmembrane region" description="Helical" evidence="11">
    <location>
        <begin position="607"/>
        <end position="632"/>
    </location>
</feature>
<evidence type="ECO:0000256" key="9">
    <source>
        <dbReference type="ARBA" id="ARBA00023136"/>
    </source>
</evidence>
<dbReference type="Gene3D" id="3.30.200.20">
    <property type="entry name" value="Phosphorylase Kinase, domain 1"/>
    <property type="match status" value="1"/>
</dbReference>
<dbReference type="PANTHER" id="PTHR48053">
    <property type="entry name" value="LEUCINE RICH REPEAT FAMILY PROTEIN, EXPRESSED"/>
    <property type="match status" value="1"/>
</dbReference>
<keyword evidence="5" id="KW-0677">Repeat</keyword>
<dbReference type="SUPFAM" id="SSF52058">
    <property type="entry name" value="L domain-like"/>
    <property type="match status" value="1"/>
</dbReference>
<comment type="caution">
    <text evidence="13">The sequence shown here is derived from an EMBL/GenBank/DDBJ whole genome shotgun (WGS) entry which is preliminary data.</text>
</comment>
<dbReference type="Pfam" id="PF07714">
    <property type="entry name" value="PK_Tyr_Ser-Thr"/>
    <property type="match status" value="1"/>
</dbReference>
<dbReference type="PANTHER" id="PTHR48053:SF105">
    <property type="entry name" value="RECEPTOR-LIKE PROTEIN KINASE"/>
    <property type="match status" value="1"/>
</dbReference>
<dbReference type="Proteomes" id="UP001472677">
    <property type="component" value="Unassembled WGS sequence"/>
</dbReference>
<evidence type="ECO:0000313" key="13">
    <source>
        <dbReference type="EMBL" id="KAK8597214.1"/>
    </source>
</evidence>
<keyword evidence="8 11" id="KW-1133">Transmembrane helix</keyword>
<dbReference type="EMBL" id="JBBPBM010000002">
    <property type="protein sequence ID" value="KAK8597214.1"/>
    <property type="molecule type" value="Genomic_DNA"/>
</dbReference>
<dbReference type="InterPro" id="IPR032675">
    <property type="entry name" value="LRR_dom_sf"/>
</dbReference>
<evidence type="ECO:0000256" key="3">
    <source>
        <dbReference type="ARBA" id="ARBA00022692"/>
    </source>
</evidence>
<dbReference type="SUPFAM" id="SSF52047">
    <property type="entry name" value="RNI-like"/>
    <property type="match status" value="1"/>
</dbReference>
<accession>A0ABR2GAF8</accession>
<evidence type="ECO:0000256" key="1">
    <source>
        <dbReference type="ARBA" id="ARBA00004479"/>
    </source>
</evidence>
<name>A0ABR2GAF8_9ROSI</name>
<dbReference type="SUPFAM" id="SSF56112">
    <property type="entry name" value="Protein kinase-like (PK-like)"/>
    <property type="match status" value="1"/>
</dbReference>
<dbReference type="InterPro" id="IPR001245">
    <property type="entry name" value="Ser-Thr/Tyr_kinase_cat_dom"/>
</dbReference>
<dbReference type="InterPro" id="IPR000719">
    <property type="entry name" value="Prot_kinase_dom"/>
</dbReference>
<keyword evidence="14" id="KW-1185">Reference proteome</keyword>
<evidence type="ECO:0000256" key="7">
    <source>
        <dbReference type="ARBA" id="ARBA00022840"/>
    </source>
</evidence>
<feature type="domain" description="Protein kinase" evidence="12">
    <location>
        <begin position="681"/>
        <end position="957"/>
    </location>
</feature>
<dbReference type="InterPro" id="IPR003591">
    <property type="entry name" value="Leu-rich_rpt_typical-subtyp"/>
</dbReference>
<proteinExistence type="predicted"/>
<evidence type="ECO:0000256" key="11">
    <source>
        <dbReference type="SAM" id="Phobius"/>
    </source>
</evidence>